<dbReference type="InterPro" id="IPR036804">
    <property type="entry name" value="CheR_N_sf"/>
</dbReference>
<organism evidence="7 8">
    <name type="scientific">Methanolobus halotolerans</name>
    <dbReference type="NCBI Taxonomy" id="2052935"/>
    <lineage>
        <taxon>Archaea</taxon>
        <taxon>Methanobacteriati</taxon>
        <taxon>Methanobacteriota</taxon>
        <taxon>Stenosarchaea group</taxon>
        <taxon>Methanomicrobia</taxon>
        <taxon>Methanosarcinales</taxon>
        <taxon>Methanosarcinaceae</taxon>
        <taxon>Methanolobus</taxon>
    </lineage>
</organism>
<dbReference type="InterPro" id="IPR000780">
    <property type="entry name" value="CheR_MeTrfase"/>
</dbReference>
<proteinExistence type="predicted"/>
<dbReference type="EMBL" id="PGGK01000003">
    <property type="protein sequence ID" value="TGC10766.1"/>
    <property type="molecule type" value="Genomic_DNA"/>
</dbReference>
<evidence type="ECO:0000256" key="3">
    <source>
        <dbReference type="ARBA" id="ARBA00022603"/>
    </source>
</evidence>
<feature type="domain" description="CheR-type methyltransferase" evidence="6">
    <location>
        <begin position="4"/>
        <end position="278"/>
    </location>
</feature>
<protein>
    <recommendedName>
        <fullName evidence="2">protein-glutamate O-methyltransferase</fullName>
        <ecNumber evidence="2">2.1.1.80</ecNumber>
    </recommendedName>
</protein>
<dbReference type="InterPro" id="IPR050903">
    <property type="entry name" value="Bact_Chemotaxis_MeTrfase"/>
</dbReference>
<evidence type="ECO:0000256" key="5">
    <source>
        <dbReference type="ARBA" id="ARBA00022691"/>
    </source>
</evidence>
<evidence type="ECO:0000256" key="4">
    <source>
        <dbReference type="ARBA" id="ARBA00022679"/>
    </source>
</evidence>
<dbReference type="Pfam" id="PF01739">
    <property type="entry name" value="CheR"/>
    <property type="match status" value="1"/>
</dbReference>
<dbReference type="InterPro" id="IPR026024">
    <property type="entry name" value="Chemotaxis_MeTrfase_CheR"/>
</dbReference>
<evidence type="ECO:0000313" key="7">
    <source>
        <dbReference type="EMBL" id="TGC10766.1"/>
    </source>
</evidence>
<dbReference type="GO" id="GO:0008983">
    <property type="term" value="F:protein-glutamate O-methyltransferase activity"/>
    <property type="evidence" value="ECO:0007669"/>
    <property type="project" value="UniProtKB-EC"/>
</dbReference>
<evidence type="ECO:0000259" key="6">
    <source>
        <dbReference type="PROSITE" id="PS50123"/>
    </source>
</evidence>
<accession>A0A4E0R149</accession>
<dbReference type="GO" id="GO:0032259">
    <property type="term" value="P:methylation"/>
    <property type="evidence" value="ECO:0007669"/>
    <property type="project" value="UniProtKB-KW"/>
</dbReference>
<keyword evidence="3 7" id="KW-0489">Methyltransferase</keyword>
<dbReference type="AlphaFoldDB" id="A0A4E0R149"/>
<dbReference type="Gene3D" id="3.40.50.150">
    <property type="entry name" value="Vaccinia Virus protein VP39"/>
    <property type="match status" value="1"/>
</dbReference>
<dbReference type="PROSITE" id="PS50123">
    <property type="entry name" value="CHER"/>
    <property type="match status" value="1"/>
</dbReference>
<sequence length="278" mass="31977">MLKTAAKQTSKEDADFALLKKMIKTKLGFNCEYYKDSHFRRRIDVRIRATGSKNFGEYVQILKEDSAECAALLETLTVNVTNFFRNSEVYDIVEKEVLPAVISSKGAGLNRSIKIWSAGCSIGVEAYSIAMLFHHILGNNIKRVNISITGTDIDKASLQQAQQGIYSEIEMKDVRPAFIEKYFWKEGNQYRVNDELKKMIRFKSHDMISGPKMTGFDIIFCRNVTIYFEKELQEKLYMNFYEGLNENGFFVMGKTETLIGPSKDLFKSYNAKERIYAK</sequence>
<gene>
    <name evidence="7" type="ORF">CUN85_04435</name>
</gene>
<dbReference type="SUPFAM" id="SSF53335">
    <property type="entry name" value="S-adenosyl-L-methionine-dependent methyltransferases"/>
    <property type="match status" value="1"/>
</dbReference>
<keyword evidence="5" id="KW-0949">S-adenosyl-L-methionine</keyword>
<dbReference type="PIRSF" id="PIRSF000410">
    <property type="entry name" value="CheR"/>
    <property type="match status" value="1"/>
</dbReference>
<keyword evidence="8" id="KW-1185">Reference proteome</keyword>
<comment type="caution">
    <text evidence="7">The sequence shown here is derived from an EMBL/GenBank/DDBJ whole genome shotgun (WGS) entry which is preliminary data.</text>
</comment>
<comment type="catalytic activity">
    <reaction evidence="1">
        <text>L-glutamyl-[protein] + S-adenosyl-L-methionine = [protein]-L-glutamate 5-O-methyl ester + S-adenosyl-L-homocysteine</text>
        <dbReference type="Rhea" id="RHEA:24452"/>
        <dbReference type="Rhea" id="RHEA-COMP:10208"/>
        <dbReference type="Rhea" id="RHEA-COMP:10311"/>
        <dbReference type="ChEBI" id="CHEBI:29973"/>
        <dbReference type="ChEBI" id="CHEBI:57856"/>
        <dbReference type="ChEBI" id="CHEBI:59789"/>
        <dbReference type="ChEBI" id="CHEBI:82795"/>
        <dbReference type="EC" id="2.1.1.80"/>
    </reaction>
</comment>
<dbReference type="SMART" id="SM00138">
    <property type="entry name" value="MeTrc"/>
    <property type="match status" value="1"/>
</dbReference>
<dbReference type="Pfam" id="PF03705">
    <property type="entry name" value="CheR_N"/>
    <property type="match status" value="1"/>
</dbReference>
<evidence type="ECO:0000256" key="2">
    <source>
        <dbReference type="ARBA" id="ARBA00012534"/>
    </source>
</evidence>
<dbReference type="SUPFAM" id="SSF47757">
    <property type="entry name" value="Chemotaxis receptor methyltransferase CheR, N-terminal domain"/>
    <property type="match status" value="1"/>
</dbReference>
<dbReference type="Gene3D" id="1.10.155.10">
    <property type="entry name" value="Chemotaxis receptor methyltransferase CheR, N-terminal domain"/>
    <property type="match status" value="1"/>
</dbReference>
<evidence type="ECO:0000313" key="8">
    <source>
        <dbReference type="Proteomes" id="UP000297295"/>
    </source>
</evidence>
<dbReference type="PANTHER" id="PTHR24422:SF10">
    <property type="entry name" value="CHEMOTAXIS PROTEIN METHYLTRANSFERASE 2"/>
    <property type="match status" value="1"/>
</dbReference>
<dbReference type="PRINTS" id="PR00996">
    <property type="entry name" value="CHERMTFRASE"/>
</dbReference>
<evidence type="ECO:0000256" key="1">
    <source>
        <dbReference type="ARBA" id="ARBA00001541"/>
    </source>
</evidence>
<name>A0A4E0R149_9EURY</name>
<keyword evidence="4 7" id="KW-0808">Transferase</keyword>
<reference evidence="7 8" key="1">
    <citation type="submission" date="2017-11" db="EMBL/GenBank/DDBJ databases">
        <title>Isolation and Characterization of Methanogenic Archaea from Saline Meromictic Lake at Siberia.</title>
        <authorList>
            <person name="Shen Y."/>
            <person name="Huang H.-H."/>
            <person name="Lai M.-C."/>
            <person name="Chen S.-C."/>
        </authorList>
    </citation>
    <scope>NUCLEOTIDE SEQUENCE [LARGE SCALE GENOMIC DNA]</scope>
    <source>
        <strain evidence="7 8">SY-01</strain>
    </source>
</reference>
<dbReference type="InterPro" id="IPR022641">
    <property type="entry name" value="CheR_N"/>
</dbReference>
<dbReference type="PANTHER" id="PTHR24422">
    <property type="entry name" value="CHEMOTAXIS PROTEIN METHYLTRANSFERASE"/>
    <property type="match status" value="1"/>
</dbReference>
<dbReference type="OrthoDB" id="10657at2157"/>
<dbReference type="EC" id="2.1.1.80" evidence="2"/>
<dbReference type="InterPro" id="IPR022642">
    <property type="entry name" value="CheR_C"/>
</dbReference>
<dbReference type="InterPro" id="IPR029063">
    <property type="entry name" value="SAM-dependent_MTases_sf"/>
</dbReference>
<dbReference type="Proteomes" id="UP000297295">
    <property type="component" value="Unassembled WGS sequence"/>
</dbReference>